<keyword evidence="12" id="KW-1185">Reference proteome</keyword>
<evidence type="ECO:0000256" key="4">
    <source>
        <dbReference type="ARBA" id="ARBA00023018"/>
    </source>
</evidence>
<dbReference type="PANTHER" id="PTHR18861">
    <property type="entry name" value="ELKS/RAB6-INTERACTING/CAST PROTEIN"/>
    <property type="match status" value="1"/>
</dbReference>
<sequence length="632" mass="72637">MDMVGSLSDAMDDLQPLSIATNYQQPSSYGAPRSSGPLSNPTATGSSRYDTDNLPGGLSLQQEFSQLKADYSANMEKLNQTMNSIKQFWSPELKRERQMRREEATRIAQLERMLAAAGGSAASVVGGNAALQMEIAARDDRIRQLTNMLDEQGPSTMMAANEIRYRELEQTVEHLQGMLKQAHAGDAGGRFALETALRRLDEKNERLAHMEEELNRYRNLRAQQPRDFTDKTVTKHDIVTMKLKMERSEIELSERKQELAGCQARIRDLEDENMDLKSHMHVYRDNTSQRDHTNTILQGDVEALRKKLEAKNQAVEQREATITRLEKELRESRHEALDRLENVRQTELRMTQVVGRLDGLENTLREKDAEIDRMKHRLTSHPDVVKEKEFNDKIEKLTEEKRLLERLVDDIRRTGDKERQLQLETYQKEVEQLKGTVDNLQKELTDRDILLESQNEKIGDLGREVQSAKDRLQAAMVDKGADELRKEVEVARSEVDKLLKMVRALEKENAQIVSQYKQLRGTVDRDGAVKVDGRTGLVSSNPVQQHSQFQKRIEELEEALRESVSITAEREVHLAQQKHLMHNISQQLNDSKREVQELRRKIADTGGPDREATMRAMDAERRQHVEQLLQLK</sequence>
<gene>
    <name evidence="11" type="ORF">MSPICULIGERA_LOCUS3495</name>
</gene>
<dbReference type="Pfam" id="PF10174">
    <property type="entry name" value="Cast"/>
    <property type="match status" value="2"/>
</dbReference>
<dbReference type="EMBL" id="CATQJA010000920">
    <property type="protein sequence ID" value="CAJ0564829.1"/>
    <property type="molecule type" value="Genomic_DNA"/>
</dbReference>
<comment type="subcellular location">
    <subcellularLocation>
        <location evidence="1">Cytoplasm</location>
        <location evidence="1">Cytoskeleton</location>
    </subcellularLocation>
    <subcellularLocation>
        <location evidence="8">Presynapse</location>
    </subcellularLocation>
</comment>
<dbReference type="GO" id="GO:0030424">
    <property type="term" value="C:axon"/>
    <property type="evidence" value="ECO:0007669"/>
    <property type="project" value="UniProtKB-SubCell"/>
</dbReference>
<organism evidence="11 12">
    <name type="scientific">Mesorhabditis spiculigera</name>
    <dbReference type="NCBI Taxonomy" id="96644"/>
    <lineage>
        <taxon>Eukaryota</taxon>
        <taxon>Metazoa</taxon>
        <taxon>Ecdysozoa</taxon>
        <taxon>Nematoda</taxon>
        <taxon>Chromadorea</taxon>
        <taxon>Rhabditida</taxon>
        <taxon>Rhabditina</taxon>
        <taxon>Rhabditomorpha</taxon>
        <taxon>Rhabditoidea</taxon>
        <taxon>Rhabditidae</taxon>
        <taxon>Mesorhabditinae</taxon>
        <taxon>Mesorhabditis</taxon>
    </lineage>
</organism>
<comment type="caution">
    <text evidence="11">The sequence shown here is derived from an EMBL/GenBank/DDBJ whole genome shotgun (WGS) entry which is preliminary data.</text>
</comment>
<evidence type="ECO:0000256" key="3">
    <source>
        <dbReference type="ARBA" id="ARBA00022553"/>
    </source>
</evidence>
<keyword evidence="4" id="KW-0770">Synapse</keyword>
<accession>A0AA36FTU4</accession>
<dbReference type="InterPro" id="IPR019323">
    <property type="entry name" value="ELKS/CAST"/>
</dbReference>
<evidence type="ECO:0000256" key="6">
    <source>
        <dbReference type="ARBA" id="ARBA00023212"/>
    </source>
</evidence>
<feature type="coiled-coil region" evidence="9">
    <location>
        <begin position="574"/>
        <end position="601"/>
    </location>
</feature>
<proteinExistence type="predicted"/>
<evidence type="ECO:0000256" key="8">
    <source>
        <dbReference type="ARBA" id="ARBA00034106"/>
    </source>
</evidence>
<dbReference type="GO" id="GO:0098882">
    <property type="term" value="F:structural constituent of presynaptic active zone"/>
    <property type="evidence" value="ECO:0007669"/>
    <property type="project" value="TreeGrafter"/>
</dbReference>
<evidence type="ECO:0000313" key="11">
    <source>
        <dbReference type="EMBL" id="CAJ0564829.1"/>
    </source>
</evidence>
<dbReference type="GO" id="GO:0007274">
    <property type="term" value="P:neuromuscular synaptic transmission"/>
    <property type="evidence" value="ECO:0007669"/>
    <property type="project" value="TreeGrafter"/>
</dbReference>
<keyword evidence="6" id="KW-0206">Cytoskeleton</keyword>
<feature type="coiled-coil region" evidence="9">
    <location>
        <begin position="158"/>
        <end position="220"/>
    </location>
</feature>
<dbReference type="GO" id="GO:0048788">
    <property type="term" value="C:cytoskeleton of presynaptic active zone"/>
    <property type="evidence" value="ECO:0007669"/>
    <property type="project" value="TreeGrafter"/>
</dbReference>
<feature type="region of interest" description="Disordered" evidence="10">
    <location>
        <begin position="23"/>
        <end position="58"/>
    </location>
</feature>
<dbReference type="GO" id="GO:0048167">
    <property type="term" value="P:regulation of synaptic plasticity"/>
    <property type="evidence" value="ECO:0007669"/>
    <property type="project" value="TreeGrafter"/>
</dbReference>
<evidence type="ECO:0000256" key="7">
    <source>
        <dbReference type="ARBA" id="ARBA00023273"/>
    </source>
</evidence>
<evidence type="ECO:0000256" key="5">
    <source>
        <dbReference type="ARBA" id="ARBA00023054"/>
    </source>
</evidence>
<evidence type="ECO:0000313" key="12">
    <source>
        <dbReference type="Proteomes" id="UP001177023"/>
    </source>
</evidence>
<evidence type="ECO:0000256" key="2">
    <source>
        <dbReference type="ARBA" id="ARBA00022490"/>
    </source>
</evidence>
<keyword evidence="7" id="KW-0966">Cell projection</keyword>
<dbReference type="PANTHER" id="PTHR18861:SF0">
    <property type="entry name" value="BRUCHPILOT, ISOFORM J"/>
    <property type="match status" value="1"/>
</dbReference>
<dbReference type="AlphaFoldDB" id="A0AA36FTU4"/>
<feature type="non-terminal residue" evidence="11">
    <location>
        <position position="1"/>
    </location>
</feature>
<name>A0AA36FTU4_9BILA</name>
<keyword evidence="2" id="KW-0963">Cytoplasm</keyword>
<reference evidence="11" key="1">
    <citation type="submission" date="2023-06" db="EMBL/GenBank/DDBJ databases">
        <authorList>
            <person name="Delattre M."/>
        </authorList>
    </citation>
    <scope>NUCLEOTIDE SEQUENCE</scope>
    <source>
        <strain evidence="11">AF72</strain>
    </source>
</reference>
<feature type="compositionally biased region" description="Polar residues" evidence="10">
    <location>
        <begin position="36"/>
        <end position="48"/>
    </location>
</feature>
<keyword evidence="3" id="KW-0597">Phosphoprotein</keyword>
<evidence type="ECO:0000256" key="10">
    <source>
        <dbReference type="SAM" id="MobiDB-lite"/>
    </source>
</evidence>
<protein>
    <submittedName>
        <fullName evidence="11">Uncharacterized protein</fullName>
    </submittedName>
</protein>
<dbReference type="Proteomes" id="UP001177023">
    <property type="component" value="Unassembled WGS sequence"/>
</dbReference>
<evidence type="ECO:0000256" key="1">
    <source>
        <dbReference type="ARBA" id="ARBA00004245"/>
    </source>
</evidence>
<feature type="coiled-coil region" evidence="9">
    <location>
        <begin position="245"/>
        <end position="522"/>
    </location>
</feature>
<evidence type="ECO:0000256" key="9">
    <source>
        <dbReference type="SAM" id="Coils"/>
    </source>
</evidence>
<keyword evidence="5 9" id="KW-0175">Coiled coil</keyword>